<dbReference type="EMBL" id="VLNR01000004">
    <property type="protein sequence ID" value="TSE10871.1"/>
    <property type="molecule type" value="Genomic_DNA"/>
</dbReference>
<evidence type="ECO:0000313" key="2">
    <source>
        <dbReference type="EMBL" id="TSE10871.1"/>
    </source>
</evidence>
<proteinExistence type="predicted"/>
<keyword evidence="3" id="KW-1185">Reference proteome</keyword>
<evidence type="ECO:0000259" key="1">
    <source>
        <dbReference type="SMART" id="SM00867"/>
    </source>
</evidence>
<comment type="caution">
    <text evidence="2">The sequence shown here is derived from an EMBL/GenBank/DDBJ whole genome shotgun (WGS) entry which is preliminary data.</text>
</comment>
<protein>
    <submittedName>
        <fullName evidence="2">YceI family protein</fullName>
    </submittedName>
</protein>
<dbReference type="AlphaFoldDB" id="A0A554VQR7"/>
<dbReference type="RefSeq" id="WP_109436866.1">
    <property type="nucleotide sequence ID" value="NZ_CANMIK010000005.1"/>
</dbReference>
<gene>
    <name evidence="2" type="ORF">FOF46_03230</name>
</gene>
<feature type="domain" description="Lipid/polyisoprenoid-binding YceI-like" evidence="1">
    <location>
        <begin position="21"/>
        <end position="176"/>
    </location>
</feature>
<dbReference type="Gene3D" id="2.40.128.110">
    <property type="entry name" value="Lipid/polyisoprenoid-binding, YceI-like"/>
    <property type="match status" value="1"/>
</dbReference>
<dbReference type="Pfam" id="PF04264">
    <property type="entry name" value="YceI"/>
    <property type="match status" value="1"/>
</dbReference>
<name>A0A554VQR7_9FLAO</name>
<accession>A0A554VQR7</accession>
<dbReference type="InterPro" id="IPR007372">
    <property type="entry name" value="Lipid/polyisoprenoid-bd_YceI"/>
</dbReference>
<dbReference type="PANTHER" id="PTHR34406:SF1">
    <property type="entry name" value="PROTEIN YCEI"/>
    <property type="match status" value="1"/>
</dbReference>
<dbReference type="SUPFAM" id="SSF101874">
    <property type="entry name" value="YceI-like"/>
    <property type="match status" value="1"/>
</dbReference>
<sequence length="178" mass="20048">MKNLIIFILLLTTSFVVSQEKYITKKGIIKFEASVPSFEEVKAKNSTVTAILNADNGEFAALALMKGFRFKNALMEEHFNENYVESDDYPKATFKGKLIDFDKNNLKEEYSIKGILTLHGKSKDLSVTGKLSKKDNTILISSSFKTKPEDFNIKIPGIVSKKIAKDILVSLNFDLQKK</sequence>
<reference evidence="2 3" key="1">
    <citation type="submission" date="2019-07" db="EMBL/GenBank/DDBJ databases">
        <title>The draft genome sequence of Aquimarina algiphila M91.</title>
        <authorList>
            <person name="Meng X."/>
        </authorList>
    </citation>
    <scope>NUCLEOTIDE SEQUENCE [LARGE SCALE GENOMIC DNA]</scope>
    <source>
        <strain evidence="2 3">M91</strain>
    </source>
</reference>
<dbReference type="InterPro" id="IPR036761">
    <property type="entry name" value="TTHA0802/YceI-like_sf"/>
</dbReference>
<dbReference type="PANTHER" id="PTHR34406">
    <property type="entry name" value="PROTEIN YCEI"/>
    <property type="match status" value="1"/>
</dbReference>
<dbReference type="Proteomes" id="UP000318833">
    <property type="component" value="Unassembled WGS sequence"/>
</dbReference>
<evidence type="ECO:0000313" key="3">
    <source>
        <dbReference type="Proteomes" id="UP000318833"/>
    </source>
</evidence>
<dbReference type="SMART" id="SM00867">
    <property type="entry name" value="YceI"/>
    <property type="match status" value="1"/>
</dbReference>
<dbReference type="OrthoDB" id="116832at2"/>
<organism evidence="2 3">
    <name type="scientific">Aquimarina algiphila</name>
    <dbReference type="NCBI Taxonomy" id="2047982"/>
    <lineage>
        <taxon>Bacteria</taxon>
        <taxon>Pseudomonadati</taxon>
        <taxon>Bacteroidota</taxon>
        <taxon>Flavobacteriia</taxon>
        <taxon>Flavobacteriales</taxon>
        <taxon>Flavobacteriaceae</taxon>
        <taxon>Aquimarina</taxon>
    </lineage>
</organism>